<dbReference type="SFLD" id="SFLDS00029">
    <property type="entry name" value="Radical_SAM"/>
    <property type="match status" value="1"/>
</dbReference>
<keyword evidence="9 14" id="KW-0819">tRNA processing</keyword>
<organism evidence="16 17">
    <name type="scientific">Phocaeicola intestinalis</name>
    <dbReference type="NCBI Taxonomy" id="2762212"/>
    <lineage>
        <taxon>Bacteria</taxon>
        <taxon>Pseudomonadati</taxon>
        <taxon>Bacteroidota</taxon>
        <taxon>Bacteroidia</taxon>
        <taxon>Bacteroidales</taxon>
        <taxon>Bacteroidaceae</taxon>
        <taxon>Phocaeicola</taxon>
    </lineage>
</organism>
<dbReference type="InterPro" id="IPR048641">
    <property type="entry name" value="RlmN_N"/>
</dbReference>
<comment type="subcellular location">
    <subcellularLocation>
        <location evidence="1 14">Cytoplasm</location>
    </subcellularLocation>
</comment>
<keyword evidence="8 14" id="KW-0949">S-adenosyl-L-methionine</keyword>
<comment type="similarity">
    <text evidence="2 14">Belongs to the radical SAM superfamily. RlmN family.</text>
</comment>
<dbReference type="SFLD" id="SFLDF00275">
    <property type="entry name" value="adenosine_C2_methyltransferase"/>
    <property type="match status" value="1"/>
</dbReference>
<dbReference type="InterPro" id="IPR058240">
    <property type="entry name" value="rSAM_sf"/>
</dbReference>
<dbReference type="PROSITE" id="PS51918">
    <property type="entry name" value="RADICAL_SAM"/>
    <property type="match status" value="1"/>
</dbReference>
<evidence type="ECO:0000256" key="2">
    <source>
        <dbReference type="ARBA" id="ARBA00007544"/>
    </source>
</evidence>
<keyword evidence="3 14" id="KW-0004">4Fe-4S</keyword>
<keyword evidence="5 14" id="KW-0698">rRNA processing</keyword>
<feature type="binding site" evidence="14">
    <location>
        <position position="191"/>
    </location>
    <ligand>
        <name>S-adenosyl-L-methionine</name>
        <dbReference type="ChEBI" id="CHEBI:59789"/>
    </ligand>
</feature>
<feature type="binding site" evidence="14">
    <location>
        <position position="289"/>
    </location>
    <ligand>
        <name>S-adenosyl-L-methionine</name>
        <dbReference type="ChEBI" id="CHEBI:59789"/>
    </ligand>
</feature>
<evidence type="ECO:0000256" key="10">
    <source>
        <dbReference type="ARBA" id="ARBA00022723"/>
    </source>
</evidence>
<dbReference type="InterPro" id="IPR027492">
    <property type="entry name" value="RNA_MTrfase_RlmN"/>
</dbReference>
<reference evidence="16 17" key="1">
    <citation type="submission" date="2020-08" db="EMBL/GenBank/DDBJ databases">
        <title>A Genomic Blueprint of the Chicken Gut Microbiome.</title>
        <authorList>
            <person name="Gilroy R."/>
            <person name="Ravi A."/>
            <person name="Getino M."/>
            <person name="Pursley I."/>
            <person name="Horton D.L."/>
            <person name="Alikhan N.-F."/>
            <person name="Baker D."/>
            <person name="Gharbi K."/>
            <person name="Hall N."/>
            <person name="Watson M."/>
            <person name="Adriaenssens E.M."/>
            <person name="Foster-Nyarko E."/>
            <person name="Jarju S."/>
            <person name="Secka A."/>
            <person name="Antonio M."/>
            <person name="Oren A."/>
            <person name="Chaudhuri R."/>
            <person name="La Ragione R.M."/>
            <person name="Hildebrand F."/>
            <person name="Pallen M.J."/>
        </authorList>
    </citation>
    <scope>NUCLEOTIDE SEQUENCE [LARGE SCALE GENOMIC DNA]</scope>
    <source>
        <strain evidence="16 17">Sa1CVN1</strain>
    </source>
</reference>
<feature type="binding site" evidence="14">
    <location>
        <position position="121"/>
    </location>
    <ligand>
        <name>[4Fe-4S] cluster</name>
        <dbReference type="ChEBI" id="CHEBI:49883"/>
        <note>4Fe-4S-S-AdoMet</note>
    </ligand>
</feature>
<dbReference type="InterPro" id="IPR013785">
    <property type="entry name" value="Aldolase_TIM"/>
</dbReference>
<dbReference type="Proteomes" id="UP000620874">
    <property type="component" value="Unassembled WGS sequence"/>
</dbReference>
<dbReference type="RefSeq" id="WP_087207832.1">
    <property type="nucleotide sequence ID" value="NZ_JACSPP010000019.1"/>
</dbReference>
<evidence type="ECO:0000259" key="15">
    <source>
        <dbReference type="PROSITE" id="PS51918"/>
    </source>
</evidence>
<keyword evidence="6 14" id="KW-0489">Methyltransferase</keyword>
<comment type="catalytic activity">
    <reaction evidence="14">
        <text>adenosine(37) in tRNA + 2 reduced [2Fe-2S]-[ferredoxin] + 2 S-adenosyl-L-methionine = 2-methyladenosine(37) in tRNA + 5'-deoxyadenosine + L-methionine + 2 oxidized [2Fe-2S]-[ferredoxin] + S-adenosyl-L-homocysteine</text>
        <dbReference type="Rhea" id="RHEA:43332"/>
        <dbReference type="Rhea" id="RHEA-COMP:10000"/>
        <dbReference type="Rhea" id="RHEA-COMP:10001"/>
        <dbReference type="Rhea" id="RHEA-COMP:10162"/>
        <dbReference type="Rhea" id="RHEA-COMP:10485"/>
        <dbReference type="ChEBI" id="CHEBI:17319"/>
        <dbReference type="ChEBI" id="CHEBI:33737"/>
        <dbReference type="ChEBI" id="CHEBI:33738"/>
        <dbReference type="ChEBI" id="CHEBI:57844"/>
        <dbReference type="ChEBI" id="CHEBI:57856"/>
        <dbReference type="ChEBI" id="CHEBI:59789"/>
        <dbReference type="ChEBI" id="CHEBI:74411"/>
        <dbReference type="ChEBI" id="CHEBI:74497"/>
        <dbReference type="EC" id="2.1.1.192"/>
    </reaction>
</comment>
<feature type="binding site" evidence="14">
    <location>
        <position position="114"/>
    </location>
    <ligand>
        <name>[4Fe-4S] cluster</name>
        <dbReference type="ChEBI" id="CHEBI:49883"/>
        <note>4Fe-4S-S-AdoMet</note>
    </ligand>
</feature>
<evidence type="ECO:0000256" key="9">
    <source>
        <dbReference type="ARBA" id="ARBA00022694"/>
    </source>
</evidence>
<evidence type="ECO:0000256" key="5">
    <source>
        <dbReference type="ARBA" id="ARBA00022552"/>
    </source>
</evidence>
<dbReference type="InterPro" id="IPR007197">
    <property type="entry name" value="rSAM"/>
</dbReference>
<comment type="cofactor">
    <cofactor evidence="14">
        <name>[4Fe-4S] cluster</name>
        <dbReference type="ChEBI" id="CHEBI:49883"/>
    </cofactor>
    <text evidence="14">Binds 1 [4Fe-4S] cluster. The cluster is coordinated with 3 cysteines and an exchangeable S-adenosyl-L-methionine.</text>
</comment>
<evidence type="ECO:0000256" key="8">
    <source>
        <dbReference type="ARBA" id="ARBA00022691"/>
    </source>
</evidence>
<comment type="function">
    <text evidence="14">Specifically methylates position 2 of adenine 2503 in 23S rRNA and position 2 of adenine 37 in tRNAs.</text>
</comment>
<evidence type="ECO:0000256" key="3">
    <source>
        <dbReference type="ARBA" id="ARBA00022485"/>
    </source>
</evidence>
<dbReference type="EMBL" id="JACSPP010000019">
    <property type="protein sequence ID" value="MBD8040380.1"/>
    <property type="molecule type" value="Genomic_DNA"/>
</dbReference>
<dbReference type="SUPFAM" id="SSF102114">
    <property type="entry name" value="Radical SAM enzymes"/>
    <property type="match status" value="1"/>
</dbReference>
<evidence type="ECO:0000313" key="16">
    <source>
        <dbReference type="EMBL" id="MBD8040380.1"/>
    </source>
</evidence>
<feature type="active site" description="S-methylcysteine intermediate" evidence="14">
    <location>
        <position position="332"/>
    </location>
</feature>
<comment type="miscellaneous">
    <text evidence="14">Reaction proceeds by a ping-pong mechanism involving intermediate methylation of a conserved cysteine residue.</text>
</comment>
<evidence type="ECO:0000256" key="1">
    <source>
        <dbReference type="ARBA" id="ARBA00004496"/>
    </source>
</evidence>
<name>A0ABR8Y842_9BACT</name>
<dbReference type="SFLD" id="SFLDG01062">
    <property type="entry name" value="methyltransferase_(Class_A)"/>
    <property type="match status" value="1"/>
</dbReference>
<comment type="catalytic activity">
    <reaction evidence="14">
        <text>adenosine(2503) in 23S rRNA + 2 reduced [2Fe-2S]-[ferredoxin] + 2 S-adenosyl-L-methionine = 2-methyladenosine(2503) in 23S rRNA + 5'-deoxyadenosine + L-methionine + 2 oxidized [2Fe-2S]-[ferredoxin] + S-adenosyl-L-homocysteine</text>
        <dbReference type="Rhea" id="RHEA:42916"/>
        <dbReference type="Rhea" id="RHEA-COMP:10000"/>
        <dbReference type="Rhea" id="RHEA-COMP:10001"/>
        <dbReference type="Rhea" id="RHEA-COMP:10152"/>
        <dbReference type="Rhea" id="RHEA-COMP:10282"/>
        <dbReference type="ChEBI" id="CHEBI:17319"/>
        <dbReference type="ChEBI" id="CHEBI:33737"/>
        <dbReference type="ChEBI" id="CHEBI:33738"/>
        <dbReference type="ChEBI" id="CHEBI:57844"/>
        <dbReference type="ChEBI" id="CHEBI:57856"/>
        <dbReference type="ChEBI" id="CHEBI:59789"/>
        <dbReference type="ChEBI" id="CHEBI:74411"/>
        <dbReference type="ChEBI" id="CHEBI:74497"/>
        <dbReference type="EC" id="2.1.1.192"/>
    </reaction>
</comment>
<feature type="binding site" evidence="14">
    <location>
        <begin position="159"/>
        <end position="160"/>
    </location>
    <ligand>
        <name>S-adenosyl-L-methionine</name>
        <dbReference type="ChEBI" id="CHEBI:59789"/>
    </ligand>
</feature>
<feature type="binding site" evidence="14">
    <location>
        <position position="118"/>
    </location>
    <ligand>
        <name>[4Fe-4S] cluster</name>
        <dbReference type="ChEBI" id="CHEBI:49883"/>
        <note>4Fe-4S-S-AdoMet</note>
    </ligand>
</feature>
<dbReference type="Gene3D" id="3.20.20.70">
    <property type="entry name" value="Aldolase class I"/>
    <property type="match status" value="1"/>
</dbReference>
<evidence type="ECO:0000256" key="6">
    <source>
        <dbReference type="ARBA" id="ARBA00022603"/>
    </source>
</evidence>
<sequence>MSEKKISLLGKTLGELTEIVTSLGMPKFTGKQVARWMYGRKVASIDEMTDLSLKNRERLKEMYEVGASAPVHEMRSVDGTVKYLFRTPDNNYIESVYIPDGERATLCVSSQVGCKMNCKFCMTGKQGFSGNLTTAQILNQIYSIPERDTLTNVVFMGMGEPMDNLDAVLRSLEVLTADYGYAWSPKRITVSTVGLRRGMERFLKESDCHLAVSMHSPFPAQRGELMPAEKAFSIREIVDMLRGYDFSKQRRLSFEYIVFGGVNDNLAYAKELVKLVRGLDCRVNLIRFHAIPGVDLQGTDADTMLAFRDYLTRHGVFATIRASRGEDIFAACGMLSTAEKQAERQHVHKDKTKINK</sequence>
<dbReference type="Gene3D" id="1.10.150.530">
    <property type="match status" value="1"/>
</dbReference>
<dbReference type="HAMAP" id="MF_01849">
    <property type="entry name" value="RNA_methyltr_RlmN"/>
    <property type="match status" value="1"/>
</dbReference>
<accession>A0ABR8Y842</accession>
<evidence type="ECO:0000256" key="11">
    <source>
        <dbReference type="ARBA" id="ARBA00023004"/>
    </source>
</evidence>
<evidence type="ECO:0000256" key="13">
    <source>
        <dbReference type="ARBA" id="ARBA00023157"/>
    </source>
</evidence>
<gene>
    <name evidence="14 16" type="primary">rlmN</name>
    <name evidence="16" type="ORF">H9625_07980</name>
</gene>
<dbReference type="Pfam" id="PF04055">
    <property type="entry name" value="Radical_SAM"/>
    <property type="match status" value="1"/>
</dbReference>
<evidence type="ECO:0000313" key="17">
    <source>
        <dbReference type="Proteomes" id="UP000620874"/>
    </source>
</evidence>
<feature type="active site" description="Proton acceptor" evidence="14">
    <location>
        <position position="94"/>
    </location>
</feature>
<dbReference type="NCBIfam" id="TIGR00048">
    <property type="entry name" value="rRNA_mod_RlmN"/>
    <property type="match status" value="1"/>
</dbReference>
<comment type="caution">
    <text evidence="14">Lacks conserved residue(s) required for the propagation of feature annotation.</text>
</comment>
<dbReference type="Pfam" id="PF21016">
    <property type="entry name" value="RlmN_N"/>
    <property type="match status" value="1"/>
</dbReference>
<keyword evidence="10 14" id="KW-0479">Metal-binding</keyword>
<keyword evidence="7 14" id="KW-0808">Transferase</keyword>
<protein>
    <recommendedName>
        <fullName evidence="14">Probable dual-specificity RNA methyltransferase RlmN</fullName>
        <ecNumber evidence="14">2.1.1.192</ecNumber>
    </recommendedName>
    <alternativeName>
        <fullName evidence="14">23S rRNA (adenine(2503)-C(2))-methyltransferase</fullName>
    </alternativeName>
    <alternativeName>
        <fullName evidence="14">23S rRNA m2A2503 methyltransferase</fullName>
    </alternativeName>
    <alternativeName>
        <fullName evidence="14">Ribosomal RNA large subunit methyltransferase N</fullName>
    </alternativeName>
    <alternativeName>
        <fullName evidence="14">tRNA (adenine(37)-C(2))-methyltransferase</fullName>
    </alternativeName>
    <alternativeName>
        <fullName evidence="14">tRNA m2A37 methyltransferase</fullName>
    </alternativeName>
</protein>
<dbReference type="InterPro" id="IPR040072">
    <property type="entry name" value="Methyltransferase_A"/>
</dbReference>
<dbReference type="PANTHER" id="PTHR30544:SF5">
    <property type="entry name" value="RADICAL SAM CORE DOMAIN-CONTAINING PROTEIN"/>
    <property type="match status" value="1"/>
</dbReference>
<proteinExistence type="inferred from homology"/>
<evidence type="ECO:0000256" key="14">
    <source>
        <dbReference type="HAMAP-Rule" id="MF_01849"/>
    </source>
</evidence>
<dbReference type="PIRSF" id="PIRSF006004">
    <property type="entry name" value="CHP00048"/>
    <property type="match status" value="1"/>
</dbReference>
<evidence type="ECO:0000256" key="4">
    <source>
        <dbReference type="ARBA" id="ARBA00022490"/>
    </source>
</evidence>
<feature type="binding site" evidence="14">
    <location>
        <begin position="213"/>
        <end position="215"/>
    </location>
    <ligand>
        <name>S-adenosyl-L-methionine</name>
        <dbReference type="ChEBI" id="CHEBI:59789"/>
    </ligand>
</feature>
<dbReference type="InterPro" id="IPR004383">
    <property type="entry name" value="rRNA_lsu_MTrfase_RlmN/Cfr"/>
</dbReference>
<keyword evidence="17" id="KW-1185">Reference proteome</keyword>
<keyword evidence="12 14" id="KW-0411">Iron-sulfur</keyword>
<dbReference type="CDD" id="cd01335">
    <property type="entry name" value="Radical_SAM"/>
    <property type="match status" value="1"/>
</dbReference>
<keyword evidence="11 14" id="KW-0408">Iron</keyword>
<evidence type="ECO:0000256" key="7">
    <source>
        <dbReference type="ARBA" id="ARBA00022679"/>
    </source>
</evidence>
<feature type="domain" description="Radical SAM core" evidence="15">
    <location>
        <begin position="100"/>
        <end position="327"/>
    </location>
</feature>
<evidence type="ECO:0000256" key="12">
    <source>
        <dbReference type="ARBA" id="ARBA00023014"/>
    </source>
</evidence>
<dbReference type="PANTHER" id="PTHR30544">
    <property type="entry name" value="23S RRNA METHYLTRANSFERASE"/>
    <property type="match status" value="1"/>
</dbReference>
<keyword evidence="13 14" id="KW-1015">Disulfide bond</keyword>
<dbReference type="EC" id="2.1.1.192" evidence="14"/>
<comment type="caution">
    <text evidence="16">The sequence shown here is derived from an EMBL/GenBank/DDBJ whole genome shotgun (WGS) entry which is preliminary data.</text>
</comment>
<keyword evidence="4 14" id="KW-0963">Cytoplasm</keyword>